<reference evidence="2" key="2">
    <citation type="submission" date="2025-09" db="UniProtKB">
        <authorList>
            <consortium name="Ensembl"/>
        </authorList>
    </citation>
    <scope>IDENTIFICATION</scope>
</reference>
<dbReference type="Ensembl" id="ENSFHET00000024808.1">
    <property type="protein sequence ID" value="ENSFHEP00000016413.1"/>
    <property type="gene ID" value="ENSFHEG00000018104.1"/>
</dbReference>
<protein>
    <submittedName>
        <fullName evidence="2">Uncharacterized protein</fullName>
    </submittedName>
</protein>
<proteinExistence type="predicted"/>
<dbReference type="Proteomes" id="UP000265000">
    <property type="component" value="Unplaced"/>
</dbReference>
<evidence type="ECO:0000313" key="2">
    <source>
        <dbReference type="Ensembl" id="ENSFHEP00000016413.1"/>
    </source>
</evidence>
<keyword evidence="1" id="KW-0812">Transmembrane</keyword>
<keyword evidence="3" id="KW-1185">Reference proteome</keyword>
<feature type="transmembrane region" description="Helical" evidence="1">
    <location>
        <begin position="109"/>
        <end position="130"/>
    </location>
</feature>
<organism evidence="2 3">
    <name type="scientific">Fundulus heteroclitus</name>
    <name type="common">Killifish</name>
    <name type="synonym">Mummichog</name>
    <dbReference type="NCBI Taxonomy" id="8078"/>
    <lineage>
        <taxon>Eukaryota</taxon>
        <taxon>Metazoa</taxon>
        <taxon>Chordata</taxon>
        <taxon>Craniata</taxon>
        <taxon>Vertebrata</taxon>
        <taxon>Euteleostomi</taxon>
        <taxon>Actinopterygii</taxon>
        <taxon>Neopterygii</taxon>
        <taxon>Teleostei</taxon>
        <taxon>Neoteleostei</taxon>
        <taxon>Acanthomorphata</taxon>
        <taxon>Ovalentaria</taxon>
        <taxon>Atherinomorphae</taxon>
        <taxon>Cyprinodontiformes</taxon>
        <taxon>Fundulidae</taxon>
        <taxon>Fundulus</taxon>
    </lineage>
</organism>
<dbReference type="AlphaFoldDB" id="A0A3Q2PRS8"/>
<name>A0A3Q2PRS8_FUNHE</name>
<evidence type="ECO:0000313" key="3">
    <source>
        <dbReference type="Proteomes" id="UP000265000"/>
    </source>
</evidence>
<keyword evidence="1" id="KW-0472">Membrane</keyword>
<evidence type="ECO:0000256" key="1">
    <source>
        <dbReference type="SAM" id="Phobius"/>
    </source>
</evidence>
<dbReference type="GeneTree" id="ENSGT01150000287306"/>
<keyword evidence="1" id="KW-1133">Transmembrane helix</keyword>
<accession>A0A3Q2PRS8</accession>
<sequence length="140" mass="15865">VVESSSPVHCNVRLLRPPCRQLAELKQAIKHRAVLTNRQWALTSLHLLAELAHVVWPYGSEELDVVVAVVLGHLVCSGFVWPLKGKHKQTQWTPRQGEQQHVMSHPDAMWLHGMALSIVIISYITLTTLLPGCLLWKHMF</sequence>
<reference evidence="2" key="1">
    <citation type="submission" date="2025-08" db="UniProtKB">
        <authorList>
            <consortium name="Ensembl"/>
        </authorList>
    </citation>
    <scope>IDENTIFICATION</scope>
</reference>